<evidence type="ECO:0000256" key="2">
    <source>
        <dbReference type="ARBA" id="ARBA00022490"/>
    </source>
</evidence>
<dbReference type="Gene3D" id="1.20.120.520">
    <property type="entry name" value="nmb1532 protein domain like"/>
    <property type="match status" value="1"/>
</dbReference>
<dbReference type="GO" id="GO:0046872">
    <property type="term" value="F:metal ion binding"/>
    <property type="evidence" value="ECO:0007669"/>
    <property type="project" value="UniProtKB-KW"/>
</dbReference>
<comment type="subcellular location">
    <subcellularLocation>
        <location evidence="1">Cytoplasm</location>
    </subcellularLocation>
</comment>
<evidence type="ECO:0000256" key="3">
    <source>
        <dbReference type="ARBA" id="ARBA00022723"/>
    </source>
</evidence>
<comment type="caution">
    <text evidence="6">The sequence shown here is derived from an EMBL/GenBank/DDBJ whole genome shotgun (WGS) entry which is preliminary data.</text>
</comment>
<dbReference type="EMBL" id="REFC01000013">
    <property type="protein sequence ID" value="RMA58717.1"/>
    <property type="molecule type" value="Genomic_DNA"/>
</dbReference>
<evidence type="ECO:0000259" key="5">
    <source>
        <dbReference type="Pfam" id="PF01814"/>
    </source>
</evidence>
<evidence type="ECO:0000313" key="6">
    <source>
        <dbReference type="EMBL" id="RMA58717.1"/>
    </source>
</evidence>
<organism evidence="6 7">
    <name type="scientific">Ulvibacter antarcticus</name>
    <dbReference type="NCBI Taxonomy" id="442714"/>
    <lineage>
        <taxon>Bacteria</taxon>
        <taxon>Pseudomonadati</taxon>
        <taxon>Bacteroidota</taxon>
        <taxon>Flavobacteriia</taxon>
        <taxon>Flavobacteriales</taxon>
        <taxon>Flavobacteriaceae</taxon>
        <taxon>Ulvibacter</taxon>
    </lineage>
</organism>
<keyword evidence="4" id="KW-0408">Iron</keyword>
<gene>
    <name evidence="6" type="ORF">BXY75_2094</name>
</gene>
<dbReference type="PANTHER" id="PTHR36438">
    <property type="entry name" value="IRON-SULFUR CLUSTER REPAIR PROTEIN YTFE"/>
    <property type="match status" value="1"/>
</dbReference>
<keyword evidence="7" id="KW-1185">Reference proteome</keyword>
<dbReference type="Pfam" id="PF01814">
    <property type="entry name" value="Hemerythrin"/>
    <property type="match status" value="1"/>
</dbReference>
<evidence type="ECO:0000256" key="4">
    <source>
        <dbReference type="ARBA" id="ARBA00023004"/>
    </source>
</evidence>
<sequence length="242" mass="28209">MENVLNKSVGQIVAEDYRMAQVFKNHNIDFCCNGNRNLEEVAISSNLTVDELVSEIETIKNTKNDEAVDYKSWPLDLLADYIEKKHHRYVEEQIPVLKQYLEKLCRVHGNNHPELFEIDFQFKASASELASHMKKEELILFPAVRRMVQAERTKIRLPENHFGSVKNPIQSMMAEHDTEGDRFRHIETLSSKYTPPADACNTYRVTFSLLQEFESDLHRHIHLENNILFPGALRLEEKLENN</sequence>
<evidence type="ECO:0000256" key="1">
    <source>
        <dbReference type="ARBA" id="ARBA00004496"/>
    </source>
</evidence>
<dbReference type="AlphaFoldDB" id="A0A3L9YGP2"/>
<proteinExistence type="predicted"/>
<dbReference type="GO" id="GO:0005737">
    <property type="term" value="C:cytoplasm"/>
    <property type="evidence" value="ECO:0007669"/>
    <property type="project" value="UniProtKB-SubCell"/>
</dbReference>
<dbReference type="OrthoDB" id="9797132at2"/>
<dbReference type="RefSeq" id="WP_121907665.1">
    <property type="nucleotide sequence ID" value="NZ_REFC01000013.1"/>
</dbReference>
<accession>A0A3L9YGP2</accession>
<dbReference type="NCBIfam" id="TIGR03652">
    <property type="entry name" value="FeS_repair_RIC"/>
    <property type="match status" value="1"/>
</dbReference>
<name>A0A3L9YGP2_9FLAO</name>
<dbReference type="PANTHER" id="PTHR36438:SF1">
    <property type="entry name" value="IRON-SULFUR CLUSTER REPAIR PROTEIN YTFE"/>
    <property type="match status" value="1"/>
</dbReference>
<evidence type="ECO:0000313" key="7">
    <source>
        <dbReference type="Proteomes" id="UP000271339"/>
    </source>
</evidence>
<reference evidence="6 7" key="1">
    <citation type="submission" date="2018-10" db="EMBL/GenBank/DDBJ databases">
        <title>Genomic Encyclopedia of Archaeal and Bacterial Type Strains, Phase II (KMG-II): from individual species to whole genera.</title>
        <authorList>
            <person name="Goeker M."/>
        </authorList>
    </citation>
    <scope>NUCLEOTIDE SEQUENCE [LARGE SCALE GENOMIC DNA]</scope>
    <source>
        <strain evidence="6 7">DSM 23424</strain>
    </source>
</reference>
<feature type="domain" description="Hemerythrin-like" evidence="5">
    <location>
        <begin position="84"/>
        <end position="230"/>
    </location>
</feature>
<protein>
    <submittedName>
        <fullName evidence="6">Regulator of cell morphogenesis and NO signaling</fullName>
    </submittedName>
</protein>
<dbReference type="Proteomes" id="UP000271339">
    <property type="component" value="Unassembled WGS sequence"/>
</dbReference>
<dbReference type="InterPro" id="IPR012312">
    <property type="entry name" value="Hemerythrin-like"/>
</dbReference>
<keyword evidence="2" id="KW-0963">Cytoplasm</keyword>
<dbReference type="Pfam" id="PF04405">
    <property type="entry name" value="ScdA_N"/>
    <property type="match status" value="1"/>
</dbReference>
<dbReference type="InterPro" id="IPR019903">
    <property type="entry name" value="RIC_family"/>
</dbReference>
<keyword evidence="3" id="KW-0479">Metal-binding</keyword>